<evidence type="ECO:0000313" key="2">
    <source>
        <dbReference type="EMBL" id="SCZ85006.1"/>
    </source>
</evidence>
<dbReference type="OrthoDB" id="9342855at2"/>
<sequence>MNKKCNSSFSLIVGGKDEQDQKKYLLFNQPWIFRRDEFEDLCEHFQLSRSEVFDLCLERIRHRAMVSDEAAGVFAIMEGRSNASDILAKMRRMSFMPGTSEQQAPPQSTESGDIDPA</sequence>
<evidence type="ECO:0000313" key="3">
    <source>
        <dbReference type="Proteomes" id="UP000198729"/>
    </source>
</evidence>
<proteinExistence type="predicted"/>
<accession>A0A1G5SCT0</accession>
<dbReference type="RefSeq" id="WP_143001853.1">
    <property type="nucleotide sequence ID" value="NZ_FMWO01000040.1"/>
</dbReference>
<dbReference type="Proteomes" id="UP000198729">
    <property type="component" value="Unassembled WGS sequence"/>
</dbReference>
<dbReference type="STRING" id="51642.NSMM_330026"/>
<feature type="region of interest" description="Disordered" evidence="1">
    <location>
        <begin position="95"/>
        <end position="117"/>
    </location>
</feature>
<protein>
    <submittedName>
        <fullName evidence="2">Uncharacterized protein</fullName>
    </submittedName>
</protein>
<feature type="compositionally biased region" description="Polar residues" evidence="1">
    <location>
        <begin position="97"/>
        <end position="111"/>
    </location>
</feature>
<dbReference type="EMBL" id="FMWO01000040">
    <property type="protein sequence ID" value="SCZ85006.1"/>
    <property type="molecule type" value="Genomic_DNA"/>
</dbReference>
<organism evidence="2 3">
    <name type="scientific">Nitrosomonas mobilis</name>
    <dbReference type="NCBI Taxonomy" id="51642"/>
    <lineage>
        <taxon>Bacteria</taxon>
        <taxon>Pseudomonadati</taxon>
        <taxon>Pseudomonadota</taxon>
        <taxon>Betaproteobacteria</taxon>
        <taxon>Nitrosomonadales</taxon>
        <taxon>Nitrosomonadaceae</taxon>
        <taxon>Nitrosomonas</taxon>
    </lineage>
</organism>
<evidence type="ECO:0000256" key="1">
    <source>
        <dbReference type="SAM" id="MobiDB-lite"/>
    </source>
</evidence>
<reference evidence="2 3" key="1">
    <citation type="submission" date="2016-10" db="EMBL/GenBank/DDBJ databases">
        <authorList>
            <person name="de Groot N.N."/>
        </authorList>
    </citation>
    <scope>NUCLEOTIDE SEQUENCE [LARGE SCALE GENOMIC DNA]</scope>
    <source>
        <strain evidence="2">1</strain>
    </source>
</reference>
<name>A0A1G5SCT0_9PROT</name>
<keyword evidence="3" id="KW-1185">Reference proteome</keyword>
<dbReference type="AlphaFoldDB" id="A0A1G5SCT0"/>
<gene>
    <name evidence="2" type="ORF">NSMM_330026</name>
</gene>